<keyword evidence="3 7" id="KW-0732">Signal</keyword>
<dbReference type="EMBL" id="BBJS01000043">
    <property type="protein sequence ID" value="GAN14663.1"/>
    <property type="molecule type" value="Genomic_DNA"/>
</dbReference>
<dbReference type="InterPro" id="IPR018950">
    <property type="entry name" value="DiS-bond_isomerase_DsbC/G_N"/>
</dbReference>
<dbReference type="InterPro" id="IPR036249">
    <property type="entry name" value="Thioredoxin-like_sf"/>
</dbReference>
<evidence type="ECO:0000256" key="3">
    <source>
        <dbReference type="ARBA" id="ARBA00022729"/>
    </source>
</evidence>
<keyword evidence="6 7" id="KW-0676">Redox-active center</keyword>
<dbReference type="PANTHER" id="PTHR35272">
    <property type="entry name" value="THIOL:DISULFIDE INTERCHANGE PROTEIN DSBC-RELATED"/>
    <property type="match status" value="1"/>
</dbReference>
<dbReference type="Pfam" id="PF13098">
    <property type="entry name" value="Thioredoxin_2"/>
    <property type="match status" value="1"/>
</dbReference>
<dbReference type="InterPro" id="IPR033954">
    <property type="entry name" value="DiS-bond_Isoase_DsbC/G"/>
</dbReference>
<dbReference type="Pfam" id="PF10411">
    <property type="entry name" value="DsbC_N"/>
    <property type="match status" value="1"/>
</dbReference>
<feature type="domain" description="Disulphide bond isomerase DsbC/G N-terminal" evidence="8">
    <location>
        <begin position="37"/>
        <end position="103"/>
    </location>
</feature>
<reference evidence="10 11" key="1">
    <citation type="submission" date="2014-08" db="EMBL/GenBank/DDBJ databases">
        <title>Whole genome shotgun sequence of Sphingomonas paucimobilis NBRC 13935.</title>
        <authorList>
            <person name="Hosoyama A."/>
            <person name="Hashimoto M."/>
            <person name="Hosoyama Y."/>
            <person name="Noguchi M."/>
            <person name="Uohara A."/>
            <person name="Ohji S."/>
            <person name="Katano-Makiyama Y."/>
            <person name="Ichikawa N."/>
            <person name="Kimura A."/>
            <person name="Yamazoe A."/>
            <person name="Fujita N."/>
        </authorList>
    </citation>
    <scope>NUCLEOTIDE SEQUENCE [LARGE SCALE GENOMIC DNA]</scope>
    <source>
        <strain evidence="10 11">NBRC 13935</strain>
    </source>
</reference>
<evidence type="ECO:0000256" key="4">
    <source>
        <dbReference type="ARBA" id="ARBA00022764"/>
    </source>
</evidence>
<dbReference type="Gene3D" id="3.40.30.10">
    <property type="entry name" value="Glutaredoxin"/>
    <property type="match status" value="1"/>
</dbReference>
<dbReference type="SUPFAM" id="SSF52833">
    <property type="entry name" value="Thioredoxin-like"/>
    <property type="match status" value="1"/>
</dbReference>
<comment type="caution">
    <text evidence="10">The sequence shown here is derived from an EMBL/GenBank/DDBJ whole genome shotgun (WGS) entry which is preliminary data.</text>
</comment>
<feature type="domain" description="Thioredoxin-like fold" evidence="9">
    <location>
        <begin position="174"/>
        <end position="287"/>
    </location>
</feature>
<dbReference type="Proteomes" id="UP000032025">
    <property type="component" value="Unassembled WGS sequence"/>
</dbReference>
<proteinExistence type="inferred from homology"/>
<dbReference type="CDD" id="cd03020">
    <property type="entry name" value="DsbA_DsbC_DsbG"/>
    <property type="match status" value="1"/>
</dbReference>
<evidence type="ECO:0000256" key="1">
    <source>
        <dbReference type="ARBA" id="ARBA00004418"/>
    </source>
</evidence>
<dbReference type="AlphaFoldDB" id="A0A0C9NIZ9"/>
<evidence type="ECO:0000313" key="10">
    <source>
        <dbReference type="EMBL" id="GAN14663.1"/>
    </source>
</evidence>
<evidence type="ECO:0000259" key="8">
    <source>
        <dbReference type="Pfam" id="PF10411"/>
    </source>
</evidence>
<comment type="function">
    <text evidence="7">Required for disulfide bond formation in some periplasmic proteins. Acts by transferring its disulfide bond to other proteins and is reduced in the process.</text>
</comment>
<gene>
    <name evidence="10" type="ORF">SP6_43_01620</name>
</gene>
<keyword evidence="5" id="KW-1015">Disulfide bond</keyword>
<dbReference type="GeneID" id="78525642"/>
<evidence type="ECO:0000313" key="11">
    <source>
        <dbReference type="Proteomes" id="UP000032025"/>
    </source>
</evidence>
<dbReference type="PANTHER" id="PTHR35272:SF3">
    <property type="entry name" value="THIOL:DISULFIDE INTERCHANGE PROTEIN DSBC"/>
    <property type="match status" value="1"/>
</dbReference>
<feature type="chain" id="PRO_5010001512" description="Thiol:disulfide interchange protein" evidence="7">
    <location>
        <begin position="34"/>
        <end position="292"/>
    </location>
</feature>
<dbReference type="Gene3D" id="3.10.450.70">
    <property type="entry name" value="Disulphide bond isomerase, DsbC/G, N-terminal"/>
    <property type="match status" value="1"/>
</dbReference>
<organism evidence="10 11">
    <name type="scientific">Sphingomonas paucimobilis NBRC 13935</name>
    <dbReference type="NCBI Taxonomy" id="1219050"/>
    <lineage>
        <taxon>Bacteria</taxon>
        <taxon>Pseudomonadati</taxon>
        <taxon>Pseudomonadota</taxon>
        <taxon>Alphaproteobacteria</taxon>
        <taxon>Sphingomonadales</taxon>
        <taxon>Sphingomonadaceae</taxon>
        <taxon>Sphingomonas</taxon>
    </lineage>
</organism>
<accession>A0A0C9NIZ9</accession>
<dbReference type="RefSeq" id="WP_007406579.1">
    <property type="nucleotide sequence ID" value="NZ_BBJS01000043.1"/>
</dbReference>
<dbReference type="SUPFAM" id="SSF54423">
    <property type="entry name" value="DsbC/DsbG N-terminal domain-like"/>
    <property type="match status" value="1"/>
</dbReference>
<dbReference type="GO" id="GO:0042597">
    <property type="term" value="C:periplasmic space"/>
    <property type="evidence" value="ECO:0007669"/>
    <property type="project" value="UniProtKB-SubCell"/>
</dbReference>
<evidence type="ECO:0000256" key="2">
    <source>
        <dbReference type="ARBA" id="ARBA00009813"/>
    </source>
</evidence>
<evidence type="ECO:0000259" key="9">
    <source>
        <dbReference type="Pfam" id="PF13098"/>
    </source>
</evidence>
<keyword evidence="11" id="KW-1185">Reference proteome</keyword>
<comment type="subcellular location">
    <subcellularLocation>
        <location evidence="1 7">Periplasm</location>
    </subcellularLocation>
</comment>
<evidence type="ECO:0000256" key="6">
    <source>
        <dbReference type="ARBA" id="ARBA00023284"/>
    </source>
</evidence>
<protein>
    <recommendedName>
        <fullName evidence="7">Thiol:disulfide interchange protein</fullName>
    </recommendedName>
</protein>
<comment type="similarity">
    <text evidence="2 7">Belongs to the thioredoxin family. DsbC subfamily.</text>
</comment>
<keyword evidence="4 7" id="KW-0574">Periplasm</keyword>
<dbReference type="InterPro" id="IPR009094">
    <property type="entry name" value="DiS-bond_isomerase_DsbC/G_N_sf"/>
</dbReference>
<name>A0A0C9NIZ9_SPHPI</name>
<dbReference type="InterPro" id="IPR012336">
    <property type="entry name" value="Thioredoxin-like_fold"/>
</dbReference>
<evidence type="ECO:0000256" key="7">
    <source>
        <dbReference type="RuleBase" id="RU364038"/>
    </source>
</evidence>
<sequence>MSAIDRLRRSAFARPWKLLTGVAALGAASVALAAQVAGPSSVEVANLLKTRLPKTPLTQVNCEKVRGLCEVTAGSNLFYVDADARYLIIGRVYDMETRQDLTAARLLEINPDMLVGGAAKANAAAAEDEGQGMEAAAPAQARVEKTALPARPTRLALDGLPKDGAIVWGNPAGQTVTVFTDFRCGYCRALTNVLRSMNVRVVERPISVLGSRDIADRVYCAKNREEALHAAYAGEPLKSGPSCDTSGLDANEAFAHKHGLSGTPVIVRSDGAMLEGYRPKEFLQSWLKDGRS</sequence>
<feature type="signal peptide" evidence="7">
    <location>
        <begin position="1"/>
        <end position="33"/>
    </location>
</feature>
<evidence type="ECO:0000256" key="5">
    <source>
        <dbReference type="ARBA" id="ARBA00023157"/>
    </source>
</evidence>
<dbReference type="InterPro" id="IPR051470">
    <property type="entry name" value="Thiol:disulfide_interchange"/>
</dbReference>